<feature type="domain" description="CBS" evidence="5">
    <location>
        <begin position="355"/>
        <end position="421"/>
    </location>
</feature>
<dbReference type="InterPro" id="IPR000270">
    <property type="entry name" value="PB1_dom"/>
</dbReference>
<evidence type="ECO:0000259" key="6">
    <source>
        <dbReference type="PROSITE" id="PS51745"/>
    </source>
</evidence>
<evidence type="ECO:0008006" key="9">
    <source>
        <dbReference type="Google" id="ProtNLM"/>
    </source>
</evidence>
<proteinExistence type="predicted"/>
<organism evidence="7 8">
    <name type="scientific">Gymnopilus dilepis</name>
    <dbReference type="NCBI Taxonomy" id="231916"/>
    <lineage>
        <taxon>Eukaryota</taxon>
        <taxon>Fungi</taxon>
        <taxon>Dikarya</taxon>
        <taxon>Basidiomycota</taxon>
        <taxon>Agaricomycotina</taxon>
        <taxon>Agaricomycetes</taxon>
        <taxon>Agaricomycetidae</taxon>
        <taxon>Agaricales</taxon>
        <taxon>Agaricineae</taxon>
        <taxon>Hymenogastraceae</taxon>
        <taxon>Gymnopilus</taxon>
    </lineage>
</organism>
<name>A0A409Y2A4_9AGAR</name>
<feature type="domain" description="PB1" evidence="6">
    <location>
        <begin position="586"/>
        <end position="685"/>
    </location>
</feature>
<dbReference type="SUPFAM" id="SSF54631">
    <property type="entry name" value="CBS-domain pair"/>
    <property type="match status" value="2"/>
</dbReference>
<dbReference type="SUPFAM" id="SSF54277">
    <property type="entry name" value="CAD &amp; PB1 domains"/>
    <property type="match status" value="1"/>
</dbReference>
<dbReference type="InterPro" id="IPR051462">
    <property type="entry name" value="CBS_domain-containing"/>
</dbReference>
<evidence type="ECO:0000313" key="8">
    <source>
        <dbReference type="Proteomes" id="UP000284706"/>
    </source>
</evidence>
<dbReference type="CDD" id="cd17781">
    <property type="entry name" value="CBS_pair_MUG70_1"/>
    <property type="match status" value="1"/>
</dbReference>
<keyword evidence="8" id="KW-1185">Reference proteome</keyword>
<dbReference type="Gene3D" id="3.10.580.10">
    <property type="entry name" value="CBS-domain"/>
    <property type="match status" value="2"/>
</dbReference>
<dbReference type="SMART" id="SM00116">
    <property type="entry name" value="CBS"/>
    <property type="match status" value="4"/>
</dbReference>
<comment type="caution">
    <text evidence="7">The sequence shown here is derived from an EMBL/GenBank/DDBJ whole genome shotgun (WGS) entry which is preliminary data.</text>
</comment>
<dbReference type="InterPro" id="IPR046342">
    <property type="entry name" value="CBS_dom_sf"/>
</dbReference>
<feature type="domain" description="CBS" evidence="5">
    <location>
        <begin position="180"/>
        <end position="238"/>
    </location>
</feature>
<feature type="transmembrane region" description="Helical" evidence="4">
    <location>
        <begin position="767"/>
        <end position="786"/>
    </location>
</feature>
<dbReference type="Gene3D" id="3.10.20.90">
    <property type="entry name" value="Phosphatidylinositol 3-kinase Catalytic Subunit, Chain A, domain 1"/>
    <property type="match status" value="1"/>
</dbReference>
<dbReference type="AlphaFoldDB" id="A0A409Y2A4"/>
<feature type="region of interest" description="Disordered" evidence="3">
    <location>
        <begin position="86"/>
        <end position="178"/>
    </location>
</feature>
<feature type="domain" description="CBS" evidence="5">
    <location>
        <begin position="247"/>
        <end position="305"/>
    </location>
</feature>
<evidence type="ECO:0000256" key="1">
    <source>
        <dbReference type="ARBA" id="ARBA00022737"/>
    </source>
</evidence>
<keyword evidence="4" id="KW-0812">Transmembrane</keyword>
<dbReference type="Pfam" id="PF00564">
    <property type="entry name" value="PB1"/>
    <property type="match status" value="1"/>
</dbReference>
<dbReference type="Pfam" id="PF00571">
    <property type="entry name" value="CBS"/>
    <property type="match status" value="4"/>
</dbReference>
<keyword evidence="4" id="KW-0472">Membrane</keyword>
<evidence type="ECO:0000256" key="3">
    <source>
        <dbReference type="SAM" id="MobiDB-lite"/>
    </source>
</evidence>
<feature type="compositionally biased region" description="Polar residues" evidence="3">
    <location>
        <begin position="98"/>
        <end position="127"/>
    </location>
</feature>
<dbReference type="CDD" id="cd17782">
    <property type="entry name" value="CBS_pair_MUG70_2"/>
    <property type="match status" value="1"/>
</dbReference>
<dbReference type="InParanoid" id="A0A409Y2A4"/>
<dbReference type="InterPro" id="IPR000644">
    <property type="entry name" value="CBS_dom"/>
</dbReference>
<keyword evidence="2" id="KW-0129">CBS domain</keyword>
<feature type="compositionally biased region" description="Basic and acidic residues" evidence="3">
    <location>
        <begin position="128"/>
        <end position="150"/>
    </location>
</feature>
<dbReference type="PROSITE" id="PS51745">
    <property type="entry name" value="PB1"/>
    <property type="match status" value="1"/>
</dbReference>
<sequence>MPSVAHAVTNFVDSIISVFFSLLNSVFAVFHAIFALGVDVVNSVLTVVRHLIALVTDLFSGVLGFVAGNFVAIAVLGGAYYAPERDRAASPAPRPNAHRSSSLASQHTQSAAPANMSSISFSQSGVSDTRKKQSKRDEAIRKKIESELSRKRTISTTHNQQRSSKRGNKPSAAKGTVAALKPSPALTVPENITVAEASQLCAAKRTDCVLVVDDEEGLSGIFTAKDLAYRVTAEGLDPHTTPVSQIMTRNPMVTRDTTSATEALELMVSKHFRHLPVCNEDGNVVGLLDITKVFHEALAKVERSSAASEQLFSAMAGVQSELGGAVGTNPQAAAMLAWAEKLREKTALPDLTTVMDSRTQPATVGPKTTVREVAKLMKERRTTAVCVMEPAGPQSPGASRIAGIFTSKDVVLRVIAAGLDAGRCSVVRVMTPHPDTAPPSMTVHDALKKMHNGHYLNLPVVENDGRLVAIVDVLKLTYATLEQMNAMAGESGHNDSEGGPMWGRFFDSIGHDDNESALSGSRHAATDLHSFQSFNDLHLQQSPHSEVHPNDSASVMDDDHVSALSGYTRQKGLNVPSSAGAIPVDDGTYVFKFRTPSGRTHRFQSRHDNVEHLREIVAGKLATDPFFTEWQPPSEDAHRPDPIDFTLSYTDADGDIVLITSDHDVTEAVKIARAANTDRVVLFVQGGKGWDEAGAGKSDAKAAAVTAAAAQEAQEVEKAELAASTPTPATLATPVKEASPEPLAAPPPHGGRPVAGGDEVFGIPKDLLLPASIGALAVVIIGVFTISRLTSNNY</sequence>
<evidence type="ECO:0000256" key="4">
    <source>
        <dbReference type="SAM" id="Phobius"/>
    </source>
</evidence>
<protein>
    <recommendedName>
        <fullName evidence="9">CBS domain-containing protein</fullName>
    </recommendedName>
</protein>
<dbReference type="FunCoup" id="A0A409Y2A4">
    <property type="interactions" value="8"/>
</dbReference>
<dbReference type="SMART" id="SM00666">
    <property type="entry name" value="PB1"/>
    <property type="match status" value="1"/>
</dbReference>
<dbReference type="InterPro" id="IPR053793">
    <property type="entry name" value="PB1-like"/>
</dbReference>
<dbReference type="EMBL" id="NHYE01001283">
    <property type="protein sequence ID" value="PPQ97166.1"/>
    <property type="molecule type" value="Genomic_DNA"/>
</dbReference>
<dbReference type="Proteomes" id="UP000284706">
    <property type="component" value="Unassembled WGS sequence"/>
</dbReference>
<feature type="region of interest" description="Disordered" evidence="3">
    <location>
        <begin position="716"/>
        <end position="757"/>
    </location>
</feature>
<evidence type="ECO:0000259" key="5">
    <source>
        <dbReference type="PROSITE" id="PS51371"/>
    </source>
</evidence>
<evidence type="ECO:0000313" key="7">
    <source>
        <dbReference type="EMBL" id="PPQ97166.1"/>
    </source>
</evidence>
<dbReference type="PANTHER" id="PTHR48108:SF26">
    <property type="entry name" value="CBS DOMAIN-CONTAINING PROTEIN DDB_G0289609"/>
    <property type="match status" value="1"/>
</dbReference>
<dbReference type="PROSITE" id="PS51371">
    <property type="entry name" value="CBS"/>
    <property type="match status" value="4"/>
</dbReference>
<feature type="compositionally biased region" description="Low complexity" evidence="3">
    <location>
        <begin position="721"/>
        <end position="734"/>
    </location>
</feature>
<keyword evidence="1" id="KW-0677">Repeat</keyword>
<dbReference type="STRING" id="231916.A0A409Y2A4"/>
<dbReference type="PANTHER" id="PTHR48108">
    <property type="entry name" value="CBS DOMAIN-CONTAINING PROTEIN CBSX2, CHLOROPLASTIC"/>
    <property type="match status" value="1"/>
</dbReference>
<feature type="transmembrane region" description="Helical" evidence="4">
    <location>
        <begin position="15"/>
        <end position="38"/>
    </location>
</feature>
<evidence type="ECO:0000256" key="2">
    <source>
        <dbReference type="PROSITE-ProRule" id="PRU00703"/>
    </source>
</evidence>
<feature type="domain" description="CBS" evidence="5">
    <location>
        <begin position="430"/>
        <end position="487"/>
    </location>
</feature>
<keyword evidence="4" id="KW-1133">Transmembrane helix</keyword>
<reference evidence="7 8" key="1">
    <citation type="journal article" date="2018" name="Evol. Lett.">
        <title>Horizontal gene cluster transfer increased hallucinogenic mushroom diversity.</title>
        <authorList>
            <person name="Reynolds H.T."/>
            <person name="Vijayakumar V."/>
            <person name="Gluck-Thaler E."/>
            <person name="Korotkin H.B."/>
            <person name="Matheny P.B."/>
            <person name="Slot J.C."/>
        </authorList>
    </citation>
    <scope>NUCLEOTIDE SEQUENCE [LARGE SCALE GENOMIC DNA]</scope>
    <source>
        <strain evidence="7 8">SRW20</strain>
    </source>
</reference>
<feature type="transmembrane region" description="Helical" evidence="4">
    <location>
        <begin position="58"/>
        <end position="82"/>
    </location>
</feature>
<gene>
    <name evidence="7" type="ORF">CVT26_000429</name>
</gene>
<dbReference type="OrthoDB" id="418595at2759"/>
<accession>A0A409Y2A4</accession>